<dbReference type="EMBL" id="GBRH01260040">
    <property type="protein sequence ID" value="JAD37855.1"/>
    <property type="molecule type" value="Transcribed_RNA"/>
</dbReference>
<sequence length="130" mass="14822">MDQTHCQFATLNSCSFSLPLKDPAGKKSKEKEENNITQKAKDERKHGLLALILPWDPTLHPSKAHQNLLKKQGTLKKTHSKKLAYYCCLPTIYCAEGRWPCTAIAPPFKKLIEGWWQWQCKTASESRIGL</sequence>
<proteinExistence type="predicted"/>
<dbReference type="AlphaFoldDB" id="A0A0A8ZM80"/>
<protein>
    <submittedName>
        <fullName evidence="1">Uncharacterized protein</fullName>
    </submittedName>
</protein>
<organism evidence="1">
    <name type="scientific">Arundo donax</name>
    <name type="common">Giant reed</name>
    <name type="synonym">Donax arundinaceus</name>
    <dbReference type="NCBI Taxonomy" id="35708"/>
    <lineage>
        <taxon>Eukaryota</taxon>
        <taxon>Viridiplantae</taxon>
        <taxon>Streptophyta</taxon>
        <taxon>Embryophyta</taxon>
        <taxon>Tracheophyta</taxon>
        <taxon>Spermatophyta</taxon>
        <taxon>Magnoliopsida</taxon>
        <taxon>Liliopsida</taxon>
        <taxon>Poales</taxon>
        <taxon>Poaceae</taxon>
        <taxon>PACMAD clade</taxon>
        <taxon>Arundinoideae</taxon>
        <taxon>Arundineae</taxon>
        <taxon>Arundo</taxon>
    </lineage>
</organism>
<evidence type="ECO:0000313" key="1">
    <source>
        <dbReference type="EMBL" id="JAD37855.1"/>
    </source>
</evidence>
<accession>A0A0A8ZM80</accession>
<reference evidence="1" key="2">
    <citation type="journal article" date="2015" name="Data Brief">
        <title>Shoot transcriptome of the giant reed, Arundo donax.</title>
        <authorList>
            <person name="Barrero R.A."/>
            <person name="Guerrero F.D."/>
            <person name="Moolhuijzen P."/>
            <person name="Goolsby J.A."/>
            <person name="Tidwell J."/>
            <person name="Bellgard S.E."/>
            <person name="Bellgard M.I."/>
        </authorList>
    </citation>
    <scope>NUCLEOTIDE SEQUENCE</scope>
    <source>
        <tissue evidence="1">Shoot tissue taken approximately 20 cm above the soil surface</tissue>
    </source>
</reference>
<name>A0A0A8ZM80_ARUDO</name>
<reference evidence="1" key="1">
    <citation type="submission" date="2014-09" db="EMBL/GenBank/DDBJ databases">
        <authorList>
            <person name="Magalhaes I.L.F."/>
            <person name="Oliveira U."/>
            <person name="Santos F.R."/>
            <person name="Vidigal T.H.D.A."/>
            <person name="Brescovit A.D."/>
            <person name="Santos A.J."/>
        </authorList>
    </citation>
    <scope>NUCLEOTIDE SEQUENCE</scope>
    <source>
        <tissue evidence="1">Shoot tissue taken approximately 20 cm above the soil surface</tissue>
    </source>
</reference>